<accession>A0A0R2MRE4</accession>
<keyword evidence="1" id="KW-0175">Coiled coil</keyword>
<reference evidence="2 3" key="1">
    <citation type="journal article" date="2015" name="Genome Announc.">
        <title>Expanding the biotechnology potential of lactobacilli through comparative genomics of 213 strains and associated genera.</title>
        <authorList>
            <person name="Sun Z."/>
            <person name="Harris H.M."/>
            <person name="McCann A."/>
            <person name="Guo C."/>
            <person name="Argimon S."/>
            <person name="Zhang W."/>
            <person name="Yang X."/>
            <person name="Jeffery I.B."/>
            <person name="Cooney J.C."/>
            <person name="Kagawa T.F."/>
            <person name="Liu W."/>
            <person name="Song Y."/>
            <person name="Salvetti E."/>
            <person name="Wrobel A."/>
            <person name="Rasinkangas P."/>
            <person name="Parkhill J."/>
            <person name="Rea M.C."/>
            <person name="O'Sullivan O."/>
            <person name="Ritari J."/>
            <person name="Douillard F.P."/>
            <person name="Paul Ross R."/>
            <person name="Yang R."/>
            <person name="Briner A.E."/>
            <person name="Felis G.E."/>
            <person name="de Vos W.M."/>
            <person name="Barrangou R."/>
            <person name="Klaenhammer T.R."/>
            <person name="Caufield P.W."/>
            <person name="Cui Y."/>
            <person name="Zhang H."/>
            <person name="O'Toole P.W."/>
        </authorList>
    </citation>
    <scope>NUCLEOTIDE SEQUENCE [LARGE SCALE GENOMIC DNA]</scope>
    <source>
        <strain evidence="2 3">DSM 24301</strain>
    </source>
</reference>
<feature type="coiled-coil region" evidence="1">
    <location>
        <begin position="30"/>
        <end position="57"/>
    </location>
</feature>
<evidence type="ECO:0000256" key="1">
    <source>
        <dbReference type="SAM" id="Coils"/>
    </source>
</evidence>
<evidence type="ECO:0000313" key="3">
    <source>
        <dbReference type="Proteomes" id="UP000050969"/>
    </source>
</evidence>
<proteinExistence type="predicted"/>
<comment type="caution">
    <text evidence="2">The sequence shown here is derived from an EMBL/GenBank/DDBJ whole genome shotgun (WGS) entry which is preliminary data.</text>
</comment>
<gene>
    <name evidence="2" type="ORF">IV56_GL001714</name>
</gene>
<name>A0A0R2MRE4_9LACO</name>
<sequence length="62" mass="7196">MTESKAPDINVITDTLLDIFATSLPVNTDVKELQKRINGLERELDELSEENEYLWDQIDEED</sequence>
<dbReference type="PATRIC" id="fig|1293598.4.peg.1788"/>
<dbReference type="AlphaFoldDB" id="A0A0R2MRE4"/>
<keyword evidence="3" id="KW-1185">Reference proteome</keyword>
<dbReference type="Proteomes" id="UP000050969">
    <property type="component" value="Unassembled WGS sequence"/>
</dbReference>
<protein>
    <submittedName>
        <fullName evidence="2">Uncharacterized protein</fullName>
    </submittedName>
</protein>
<organism evidence="2 3">
    <name type="scientific">Lacticaseibacillus saniviri JCM 17471 = DSM 24301</name>
    <dbReference type="NCBI Taxonomy" id="1293598"/>
    <lineage>
        <taxon>Bacteria</taxon>
        <taxon>Bacillati</taxon>
        <taxon>Bacillota</taxon>
        <taxon>Bacilli</taxon>
        <taxon>Lactobacillales</taxon>
        <taxon>Lactobacillaceae</taxon>
        <taxon>Lacticaseibacillus</taxon>
    </lineage>
</organism>
<evidence type="ECO:0000313" key="2">
    <source>
        <dbReference type="EMBL" id="KRO16196.1"/>
    </source>
</evidence>
<dbReference type="EMBL" id="JQCE01000046">
    <property type="protein sequence ID" value="KRO16196.1"/>
    <property type="molecule type" value="Genomic_DNA"/>
</dbReference>